<dbReference type="EMBL" id="GBXM01028633">
    <property type="protein sequence ID" value="JAH79944.1"/>
    <property type="molecule type" value="Transcribed_RNA"/>
</dbReference>
<name>A0A0E9VP86_ANGAN</name>
<evidence type="ECO:0000313" key="1">
    <source>
        <dbReference type="EMBL" id="JAH79944.1"/>
    </source>
</evidence>
<reference evidence="1" key="1">
    <citation type="submission" date="2014-11" db="EMBL/GenBank/DDBJ databases">
        <authorList>
            <person name="Amaro Gonzalez C."/>
        </authorList>
    </citation>
    <scope>NUCLEOTIDE SEQUENCE</scope>
</reference>
<organism evidence="1">
    <name type="scientific">Anguilla anguilla</name>
    <name type="common">European freshwater eel</name>
    <name type="synonym">Muraena anguilla</name>
    <dbReference type="NCBI Taxonomy" id="7936"/>
    <lineage>
        <taxon>Eukaryota</taxon>
        <taxon>Metazoa</taxon>
        <taxon>Chordata</taxon>
        <taxon>Craniata</taxon>
        <taxon>Vertebrata</taxon>
        <taxon>Euteleostomi</taxon>
        <taxon>Actinopterygii</taxon>
        <taxon>Neopterygii</taxon>
        <taxon>Teleostei</taxon>
        <taxon>Anguilliformes</taxon>
        <taxon>Anguillidae</taxon>
        <taxon>Anguilla</taxon>
    </lineage>
</organism>
<accession>A0A0E9VP86</accession>
<protein>
    <submittedName>
        <fullName evidence="1">Uncharacterized protein</fullName>
    </submittedName>
</protein>
<dbReference type="AlphaFoldDB" id="A0A0E9VP86"/>
<sequence length="40" mass="4784">MLCIYCPVIYTRQEIPILGLGAWRTVSYFHISLVEYFRQC</sequence>
<proteinExistence type="predicted"/>
<reference evidence="1" key="2">
    <citation type="journal article" date="2015" name="Fish Shellfish Immunol.">
        <title>Early steps in the European eel (Anguilla anguilla)-Vibrio vulnificus interaction in the gills: Role of the RtxA13 toxin.</title>
        <authorList>
            <person name="Callol A."/>
            <person name="Pajuelo D."/>
            <person name="Ebbesson L."/>
            <person name="Teles M."/>
            <person name="MacKenzie S."/>
            <person name="Amaro C."/>
        </authorList>
    </citation>
    <scope>NUCLEOTIDE SEQUENCE</scope>
</reference>